<keyword evidence="1" id="KW-0472">Membrane</keyword>
<protein>
    <recommendedName>
        <fullName evidence="4">Acyltransferase</fullName>
    </recommendedName>
</protein>
<feature type="transmembrane region" description="Helical" evidence="1">
    <location>
        <begin position="113"/>
        <end position="134"/>
    </location>
</feature>
<evidence type="ECO:0000256" key="1">
    <source>
        <dbReference type="SAM" id="Phobius"/>
    </source>
</evidence>
<sequence>MLKRNGVPIGHPGALRNMLYRSLGAKNFGVFWQYWNPIFGYCLGRYVFRPAKQHLPPGPALVFTFVFCGLLHDLVVLAIRWRPSYFFMIWFMFMAIGVLIARWFKHDLSALPWLLRAVYNLSYIGLTFYTATYVDYAFRIMF</sequence>
<dbReference type="Proteomes" id="UP000829476">
    <property type="component" value="Chromosome"/>
</dbReference>
<evidence type="ECO:0008006" key="4">
    <source>
        <dbReference type="Google" id="ProtNLM"/>
    </source>
</evidence>
<gene>
    <name evidence="2" type="ORF">MQE36_07435</name>
</gene>
<keyword evidence="1" id="KW-0812">Transmembrane</keyword>
<dbReference type="RefSeq" id="WP_242938534.1">
    <property type="nucleotide sequence ID" value="NZ_CP094326.1"/>
</dbReference>
<keyword evidence="3" id="KW-1185">Reference proteome</keyword>
<evidence type="ECO:0000313" key="2">
    <source>
        <dbReference type="EMBL" id="UNZ00167.1"/>
    </source>
</evidence>
<evidence type="ECO:0000313" key="3">
    <source>
        <dbReference type="Proteomes" id="UP000829476"/>
    </source>
</evidence>
<feature type="transmembrane region" description="Helical" evidence="1">
    <location>
        <begin position="60"/>
        <end position="79"/>
    </location>
</feature>
<organism evidence="2 3">
    <name type="scientific">Zhouia spongiae</name>
    <dbReference type="NCBI Taxonomy" id="2202721"/>
    <lineage>
        <taxon>Bacteria</taxon>
        <taxon>Pseudomonadati</taxon>
        <taxon>Bacteroidota</taxon>
        <taxon>Flavobacteriia</taxon>
        <taxon>Flavobacteriales</taxon>
        <taxon>Flavobacteriaceae</taxon>
        <taxon>Zhouia</taxon>
    </lineage>
</organism>
<dbReference type="EMBL" id="CP094326">
    <property type="protein sequence ID" value="UNZ00167.1"/>
    <property type="molecule type" value="Genomic_DNA"/>
</dbReference>
<reference evidence="2 3" key="1">
    <citation type="journal article" date="2018" name="Int. J. Syst. Evol. Microbiol.">
        <title>Zhouia spongiae sp. nov., isolated from a marine sponge.</title>
        <authorList>
            <person name="Zhuang L."/>
            <person name="Lin B."/>
            <person name="Qin F."/>
            <person name="Luo L."/>
        </authorList>
    </citation>
    <scope>NUCLEOTIDE SEQUENCE [LARGE SCALE GENOMIC DNA]</scope>
    <source>
        <strain evidence="2 3">HN-Y44</strain>
    </source>
</reference>
<name>A0ABY3YR32_9FLAO</name>
<accession>A0ABY3YR32</accession>
<feature type="transmembrane region" description="Helical" evidence="1">
    <location>
        <begin position="30"/>
        <end position="48"/>
    </location>
</feature>
<keyword evidence="1" id="KW-1133">Transmembrane helix</keyword>
<proteinExistence type="predicted"/>
<feature type="transmembrane region" description="Helical" evidence="1">
    <location>
        <begin position="85"/>
        <end position="104"/>
    </location>
</feature>